<organism evidence="1 2">
    <name type="scientific">Leyella stercorea DSM 18206</name>
    <dbReference type="NCBI Taxonomy" id="1002367"/>
    <lineage>
        <taxon>Bacteria</taxon>
        <taxon>Pseudomonadati</taxon>
        <taxon>Bacteroidota</taxon>
        <taxon>Bacteroidia</taxon>
        <taxon>Bacteroidales</taxon>
        <taxon>Prevotellaceae</taxon>
        <taxon>Leyella</taxon>
    </lineage>
</organism>
<sequence>MIRIDRRRCLRRPMRVSAPTDADVCADRCGWYHHLTTSPQQHLFTISPPHHLTTSTSYPLRCE</sequence>
<dbReference type="GeneID" id="78338536"/>
<name>G6AVV8_9BACT</name>
<gene>
    <name evidence="1" type="ORF">HMPREF0673_00753</name>
</gene>
<protein>
    <submittedName>
        <fullName evidence="1">Uncharacterized protein</fullName>
    </submittedName>
</protein>
<accession>G6AVV8</accession>
<evidence type="ECO:0000313" key="1">
    <source>
        <dbReference type="EMBL" id="EHJ41471.1"/>
    </source>
</evidence>
<dbReference type="RefSeq" id="WP_007897955.1">
    <property type="nucleotide sequence ID" value="NZ_JH379387.1"/>
</dbReference>
<dbReference type="AlphaFoldDB" id="G6AVV8"/>
<dbReference type="EMBL" id="AFZZ01000068">
    <property type="protein sequence ID" value="EHJ41471.1"/>
    <property type="molecule type" value="Genomic_DNA"/>
</dbReference>
<dbReference type="Proteomes" id="UP000004407">
    <property type="component" value="Unassembled WGS sequence"/>
</dbReference>
<proteinExistence type="predicted"/>
<comment type="caution">
    <text evidence="1">The sequence shown here is derived from an EMBL/GenBank/DDBJ whole genome shotgun (WGS) entry which is preliminary data.</text>
</comment>
<evidence type="ECO:0000313" key="2">
    <source>
        <dbReference type="Proteomes" id="UP000004407"/>
    </source>
</evidence>
<dbReference type="HOGENOM" id="CLU_2882205_0_0_10"/>
<reference evidence="1 2" key="1">
    <citation type="submission" date="2011-08" db="EMBL/GenBank/DDBJ databases">
        <authorList>
            <person name="Weinstock G."/>
            <person name="Sodergren E."/>
            <person name="Clifton S."/>
            <person name="Fulton L."/>
            <person name="Fulton B."/>
            <person name="Courtney L."/>
            <person name="Fronick C."/>
            <person name="Harrison M."/>
            <person name="Strong C."/>
            <person name="Farmer C."/>
            <person name="Delahaunty K."/>
            <person name="Markovic C."/>
            <person name="Hall O."/>
            <person name="Minx P."/>
            <person name="Tomlinson C."/>
            <person name="Mitreva M."/>
            <person name="Hou S."/>
            <person name="Chen J."/>
            <person name="Wollam A."/>
            <person name="Pepin K.H."/>
            <person name="Johnson M."/>
            <person name="Bhonagiri V."/>
            <person name="Zhang X."/>
            <person name="Suruliraj S."/>
            <person name="Warren W."/>
            <person name="Chinwalla A."/>
            <person name="Mardis E.R."/>
            <person name="Wilson R.K."/>
        </authorList>
    </citation>
    <scope>NUCLEOTIDE SEQUENCE [LARGE SCALE GENOMIC DNA]</scope>
    <source>
        <strain evidence="1 2">DSM 18206</strain>
    </source>
</reference>